<dbReference type="SMART" id="SM00471">
    <property type="entry name" value="HDc"/>
    <property type="match status" value="1"/>
</dbReference>
<dbReference type="CDD" id="cd01949">
    <property type="entry name" value="GGDEF"/>
    <property type="match status" value="1"/>
</dbReference>
<dbReference type="InterPro" id="IPR000014">
    <property type="entry name" value="PAS"/>
</dbReference>
<dbReference type="SUPFAM" id="SSF109604">
    <property type="entry name" value="HD-domain/PDEase-like"/>
    <property type="match status" value="1"/>
</dbReference>
<dbReference type="PANTHER" id="PTHR43155">
    <property type="entry name" value="CYCLIC DI-GMP PHOSPHODIESTERASE PA4108-RELATED"/>
    <property type="match status" value="1"/>
</dbReference>
<protein>
    <submittedName>
        <fullName evidence="3">Diguanylate cyclase</fullName>
    </submittedName>
</protein>
<dbReference type="InterPro" id="IPR000160">
    <property type="entry name" value="GGDEF_dom"/>
</dbReference>
<dbReference type="InterPro" id="IPR037522">
    <property type="entry name" value="HD_GYP_dom"/>
</dbReference>
<dbReference type="PROSITE" id="PS51832">
    <property type="entry name" value="HD_GYP"/>
    <property type="match status" value="1"/>
</dbReference>
<dbReference type="InterPro" id="IPR029787">
    <property type="entry name" value="Nucleotide_cyclase"/>
</dbReference>
<feature type="domain" description="HD-GYP" evidence="2">
    <location>
        <begin position="312"/>
        <end position="496"/>
    </location>
</feature>
<feature type="domain" description="GGDEF" evidence="1">
    <location>
        <begin position="191"/>
        <end position="322"/>
    </location>
</feature>
<dbReference type="InterPro" id="IPR035965">
    <property type="entry name" value="PAS-like_dom_sf"/>
</dbReference>
<organism evidence="3 4">
    <name type="scientific">Paenalkalicoccus suaedae</name>
    <dbReference type="NCBI Taxonomy" id="2592382"/>
    <lineage>
        <taxon>Bacteria</taxon>
        <taxon>Bacillati</taxon>
        <taxon>Bacillota</taxon>
        <taxon>Bacilli</taxon>
        <taxon>Bacillales</taxon>
        <taxon>Bacillaceae</taxon>
        <taxon>Paenalkalicoccus</taxon>
    </lineage>
</organism>
<accession>A0A859FC31</accession>
<dbReference type="Pfam" id="PF13487">
    <property type="entry name" value="HD_5"/>
    <property type="match status" value="1"/>
</dbReference>
<dbReference type="Gene3D" id="3.30.70.270">
    <property type="match status" value="1"/>
</dbReference>
<dbReference type="Gene3D" id="1.10.3210.10">
    <property type="entry name" value="Hypothetical protein af1432"/>
    <property type="match status" value="1"/>
</dbReference>
<evidence type="ECO:0000259" key="2">
    <source>
        <dbReference type="PROSITE" id="PS51832"/>
    </source>
</evidence>
<dbReference type="EMBL" id="CP041372">
    <property type="protein sequence ID" value="QKS69786.1"/>
    <property type="molecule type" value="Genomic_DNA"/>
</dbReference>
<dbReference type="NCBIfam" id="TIGR00277">
    <property type="entry name" value="HDIG"/>
    <property type="match status" value="1"/>
</dbReference>
<dbReference type="InterPro" id="IPR043128">
    <property type="entry name" value="Rev_trsase/Diguanyl_cyclase"/>
</dbReference>
<dbReference type="AlphaFoldDB" id="A0A859FC31"/>
<dbReference type="Pfam" id="PF00990">
    <property type="entry name" value="GGDEF"/>
    <property type="match status" value="1"/>
</dbReference>
<dbReference type="Proteomes" id="UP000318138">
    <property type="component" value="Chromosome"/>
</dbReference>
<evidence type="ECO:0000259" key="1">
    <source>
        <dbReference type="PROSITE" id="PS50887"/>
    </source>
</evidence>
<dbReference type="SUPFAM" id="SSF55073">
    <property type="entry name" value="Nucleotide cyclase"/>
    <property type="match status" value="1"/>
</dbReference>
<dbReference type="PANTHER" id="PTHR43155:SF2">
    <property type="entry name" value="CYCLIC DI-GMP PHOSPHODIESTERASE PA4108"/>
    <property type="match status" value="1"/>
</dbReference>
<dbReference type="CDD" id="cd00077">
    <property type="entry name" value="HDc"/>
    <property type="match status" value="1"/>
</dbReference>
<reference evidence="4" key="1">
    <citation type="submission" date="2019-07" db="EMBL/GenBank/DDBJ databases">
        <title>Bacillus alkalisoli sp. nov. isolated from saline soil.</title>
        <authorList>
            <person name="Sun J.-Q."/>
            <person name="Xu L."/>
        </authorList>
    </citation>
    <scope>NUCLEOTIDE SEQUENCE [LARGE SCALE GENOMIC DNA]</scope>
    <source>
        <strain evidence="4">M4U3P1</strain>
    </source>
</reference>
<dbReference type="RefSeq" id="WP_176007830.1">
    <property type="nucleotide sequence ID" value="NZ_CP041372.2"/>
</dbReference>
<dbReference type="PROSITE" id="PS50887">
    <property type="entry name" value="GGDEF"/>
    <property type="match status" value="1"/>
</dbReference>
<dbReference type="CDD" id="cd00130">
    <property type="entry name" value="PAS"/>
    <property type="match status" value="1"/>
</dbReference>
<dbReference type="NCBIfam" id="TIGR00254">
    <property type="entry name" value="GGDEF"/>
    <property type="match status" value="1"/>
</dbReference>
<dbReference type="InterPro" id="IPR006675">
    <property type="entry name" value="HDIG_dom"/>
</dbReference>
<dbReference type="SMART" id="SM00267">
    <property type="entry name" value="GGDEF"/>
    <property type="match status" value="1"/>
</dbReference>
<proteinExistence type="predicted"/>
<dbReference type="SUPFAM" id="SSF55785">
    <property type="entry name" value="PYP-like sensor domain (PAS domain)"/>
    <property type="match status" value="1"/>
</dbReference>
<evidence type="ECO:0000313" key="3">
    <source>
        <dbReference type="EMBL" id="QKS69786.1"/>
    </source>
</evidence>
<sequence length="496" mass="56375">MKSIEEMIDRVLLEVDGDVRDRKRSLMESVAAYVNGTVGREYKEFFEVLFTRSPVATLLVTIDGTISKGNMMAKDLLLADELIGLSFYAFFPPVIQSKLAHFLQETVSSEQKQTLEVDTVGDDPKHLRLFSQHVPGSDSQPMIQLVLLDETQAYLTKNQAEYLSFHDQMTGLYNRRFFEEELRRLDVKRMLPLGIIMGDVNGLKMVNDTFGHSAGDELIKEVANRLKRMSRDEDILCRLAGDEFVLLLPNTPPKELKRIMYRMDAICDDIIMHDIHLSVAFGYGAKMEDTTDMSEVLREAENAMYKNKLYKKSSRRHDLINGMIATLYEKHPREKHHSERVSELAVALGRAAGLDELAIQRIRTASLLHDIGKIAIDQSILDKETPLTPEEDAELRKHPEVGYRILNAAADFDDIADIVVAHHEREDGSGYPRGLTGDDMRMESKILALCNEFDAMTSTCPRRELLPINEAILQLENRAGTHFDERLVRLLVEVVL</sequence>
<dbReference type="KEGG" id="psua:FLK61_23635"/>
<dbReference type="Gene3D" id="3.30.450.20">
    <property type="entry name" value="PAS domain"/>
    <property type="match status" value="1"/>
</dbReference>
<gene>
    <name evidence="3" type="ORF">FLK61_23635</name>
</gene>
<dbReference type="InterPro" id="IPR003607">
    <property type="entry name" value="HD/PDEase_dom"/>
</dbReference>
<keyword evidence="4" id="KW-1185">Reference proteome</keyword>
<evidence type="ECO:0000313" key="4">
    <source>
        <dbReference type="Proteomes" id="UP000318138"/>
    </source>
</evidence>
<name>A0A859FC31_9BACI</name>